<proteinExistence type="predicted"/>
<organism evidence="1 2">
    <name type="scientific">Pedobacter africanus</name>
    <dbReference type="NCBI Taxonomy" id="151894"/>
    <lineage>
        <taxon>Bacteria</taxon>
        <taxon>Pseudomonadati</taxon>
        <taxon>Bacteroidota</taxon>
        <taxon>Sphingobacteriia</taxon>
        <taxon>Sphingobacteriales</taxon>
        <taxon>Sphingobacteriaceae</taxon>
        <taxon>Pedobacter</taxon>
    </lineage>
</organism>
<accession>A0ACC6KXF6</accession>
<protein>
    <submittedName>
        <fullName evidence="1">Uncharacterized protein</fullName>
    </submittedName>
</protein>
<reference evidence="1" key="1">
    <citation type="submission" date="2023-07" db="EMBL/GenBank/DDBJ databases">
        <title>Sorghum-associated microbial communities from plants grown in Nebraska, USA.</title>
        <authorList>
            <person name="Schachtman D."/>
        </authorList>
    </citation>
    <scope>NUCLEOTIDE SEQUENCE</scope>
    <source>
        <strain evidence="1">2697</strain>
    </source>
</reference>
<dbReference type="Proteomes" id="UP001246858">
    <property type="component" value="Unassembled WGS sequence"/>
</dbReference>
<sequence>MLLLTLSKKENAVGVLHALVKKLNVRIILDTINATCRASGLSGFVGLWRLPAG</sequence>
<name>A0ACC6KXF6_9SPHI</name>
<keyword evidence="2" id="KW-1185">Reference proteome</keyword>
<evidence type="ECO:0000313" key="1">
    <source>
        <dbReference type="EMBL" id="MDR6783911.1"/>
    </source>
</evidence>
<comment type="caution">
    <text evidence="1">The sequence shown here is derived from an EMBL/GenBank/DDBJ whole genome shotgun (WGS) entry which is preliminary data.</text>
</comment>
<evidence type="ECO:0000313" key="2">
    <source>
        <dbReference type="Proteomes" id="UP001246858"/>
    </source>
</evidence>
<gene>
    <name evidence="1" type="ORF">J2X78_002476</name>
</gene>
<dbReference type="EMBL" id="JAVDTF010000002">
    <property type="protein sequence ID" value="MDR6783911.1"/>
    <property type="molecule type" value="Genomic_DNA"/>
</dbReference>